<evidence type="ECO:0000256" key="1">
    <source>
        <dbReference type="ARBA" id="ARBA00023125"/>
    </source>
</evidence>
<dbReference type="PANTHER" id="PTHR43479:SF11">
    <property type="entry name" value="ACREF_ENVCD OPERON REPRESSOR-RELATED"/>
    <property type="match status" value="1"/>
</dbReference>
<name>A0A2U0SK35_9PAST</name>
<gene>
    <name evidence="4" type="ORF">C8D76_12313</name>
</gene>
<evidence type="ECO:0000256" key="2">
    <source>
        <dbReference type="PROSITE-ProRule" id="PRU00335"/>
    </source>
</evidence>
<dbReference type="InterPro" id="IPR050624">
    <property type="entry name" value="HTH-type_Tx_Regulator"/>
</dbReference>
<protein>
    <submittedName>
        <fullName evidence="4">TetR family transcriptional regulator</fullName>
    </submittedName>
</protein>
<dbReference type="PANTHER" id="PTHR43479">
    <property type="entry name" value="ACREF/ENVCD OPERON REPRESSOR-RELATED"/>
    <property type="match status" value="1"/>
</dbReference>
<organism evidence="4 5">
    <name type="scientific">Alitibacter langaaensis DSM 22999</name>
    <dbReference type="NCBI Taxonomy" id="1122935"/>
    <lineage>
        <taxon>Bacteria</taxon>
        <taxon>Pseudomonadati</taxon>
        <taxon>Pseudomonadota</taxon>
        <taxon>Gammaproteobacteria</taxon>
        <taxon>Pasteurellales</taxon>
        <taxon>Pasteurellaceae</taxon>
        <taxon>Alitibacter</taxon>
    </lineage>
</organism>
<dbReference type="GO" id="GO:0003677">
    <property type="term" value="F:DNA binding"/>
    <property type="evidence" value="ECO:0007669"/>
    <property type="project" value="UniProtKB-UniRule"/>
</dbReference>
<dbReference type="InterPro" id="IPR001647">
    <property type="entry name" value="HTH_TetR"/>
</dbReference>
<dbReference type="Pfam" id="PF00440">
    <property type="entry name" value="TetR_N"/>
    <property type="match status" value="1"/>
</dbReference>
<proteinExistence type="predicted"/>
<comment type="caution">
    <text evidence="4">The sequence shown here is derived from an EMBL/GenBank/DDBJ whole genome shotgun (WGS) entry which is preliminary data.</text>
</comment>
<dbReference type="AlphaFoldDB" id="A0A2U0SK35"/>
<sequence>MMTESKQPIENYRKKPKQSRSIYTTKLIFEATAQILQEEREFRFNTNAIAELAGLSVGTLYQYFLNKEAILLAMAKQELSKMTTRISEALLSKEMQNKAELGEMVVNILLEGFDGRQKMRKLLIEALIKHNLFTQLHEPIENILQGIFTQSSLVRTLSPTKQYIMAHSLVGTVRAAVLDQSGYLSEPEFKAELVKLFCYFVADD</sequence>
<dbReference type="Gene3D" id="1.10.357.10">
    <property type="entry name" value="Tetracycline Repressor, domain 2"/>
    <property type="match status" value="1"/>
</dbReference>
<evidence type="ECO:0000313" key="4">
    <source>
        <dbReference type="EMBL" id="PVX31716.1"/>
    </source>
</evidence>
<keyword evidence="1 2" id="KW-0238">DNA-binding</keyword>
<dbReference type="RefSeq" id="WP_116632552.1">
    <property type="nucleotide sequence ID" value="NZ_QENU01000023.1"/>
</dbReference>
<dbReference type="PRINTS" id="PR00455">
    <property type="entry name" value="HTHTETR"/>
</dbReference>
<feature type="DNA-binding region" description="H-T-H motif" evidence="2">
    <location>
        <begin position="45"/>
        <end position="64"/>
    </location>
</feature>
<dbReference type="EMBL" id="QENU01000023">
    <property type="protein sequence ID" value="PVX31716.1"/>
    <property type="molecule type" value="Genomic_DNA"/>
</dbReference>
<dbReference type="Proteomes" id="UP000245909">
    <property type="component" value="Unassembled WGS sequence"/>
</dbReference>
<evidence type="ECO:0000313" key="5">
    <source>
        <dbReference type="Proteomes" id="UP000245909"/>
    </source>
</evidence>
<dbReference type="PROSITE" id="PS50977">
    <property type="entry name" value="HTH_TETR_2"/>
    <property type="match status" value="1"/>
</dbReference>
<reference evidence="4 5" key="1">
    <citation type="submission" date="2018-05" db="EMBL/GenBank/DDBJ databases">
        <title>Genomic Encyclopedia of Type Strains, Phase IV (KMG-IV): sequencing the most valuable type-strain genomes for metagenomic binning, comparative biology and taxonomic classification.</title>
        <authorList>
            <person name="Goeker M."/>
        </authorList>
    </citation>
    <scope>NUCLEOTIDE SEQUENCE [LARGE SCALE GENOMIC DNA]</scope>
    <source>
        <strain evidence="4 5">DSM 22999</strain>
    </source>
</reference>
<accession>A0A2U0SK35</accession>
<keyword evidence="5" id="KW-1185">Reference proteome</keyword>
<feature type="domain" description="HTH tetR-type" evidence="3">
    <location>
        <begin position="22"/>
        <end position="82"/>
    </location>
</feature>
<evidence type="ECO:0000259" key="3">
    <source>
        <dbReference type="PROSITE" id="PS50977"/>
    </source>
</evidence>
<dbReference type="InterPro" id="IPR009057">
    <property type="entry name" value="Homeodomain-like_sf"/>
</dbReference>
<dbReference type="SUPFAM" id="SSF46689">
    <property type="entry name" value="Homeodomain-like"/>
    <property type="match status" value="1"/>
</dbReference>
<dbReference type="OrthoDB" id="9816320at2"/>